<comment type="caution">
    <text evidence="1">The sequence shown here is derived from an EMBL/GenBank/DDBJ whole genome shotgun (WGS) entry which is preliminary data.</text>
</comment>
<dbReference type="AlphaFoldDB" id="C0BTZ5"/>
<gene>
    <name evidence="1" type="ORF">BIFPSEUDO_03876</name>
</gene>
<protein>
    <submittedName>
        <fullName evidence="1">Uncharacterized protein</fullName>
    </submittedName>
</protein>
<dbReference type="EMBL" id="ABXX02000003">
    <property type="protein sequence ID" value="EEG70846.1"/>
    <property type="molecule type" value="Genomic_DNA"/>
</dbReference>
<evidence type="ECO:0000313" key="2">
    <source>
        <dbReference type="Proteomes" id="UP000003875"/>
    </source>
</evidence>
<dbReference type="Proteomes" id="UP000003875">
    <property type="component" value="Unassembled WGS sequence"/>
</dbReference>
<evidence type="ECO:0000313" key="1">
    <source>
        <dbReference type="EMBL" id="EEG70846.1"/>
    </source>
</evidence>
<reference evidence="1 2" key="2">
    <citation type="submission" date="2009-02" db="EMBL/GenBank/DDBJ databases">
        <authorList>
            <person name="Fulton L."/>
            <person name="Clifton S."/>
            <person name="Fulton B."/>
            <person name="Xu J."/>
            <person name="Minx P."/>
            <person name="Pepin K.H."/>
            <person name="Johnson M."/>
            <person name="Bhonagiri V."/>
            <person name="Nash W.E."/>
            <person name="Mardis E.R."/>
            <person name="Wilson R.K."/>
        </authorList>
    </citation>
    <scope>NUCLEOTIDE SEQUENCE [LARGE SCALE GENOMIC DNA]</scope>
    <source>
        <strain evidence="1 2">DSM 20438</strain>
    </source>
</reference>
<sequence>MIPAIRHHIPSASHAGYCPPCSIYPCTQKQRPRHRYVYFK</sequence>
<organism evidence="1 2">
    <name type="scientific">Bifidobacterium pseudocatenulatum DSM 20438 = JCM 1200 = LMG 10505</name>
    <dbReference type="NCBI Taxonomy" id="547043"/>
    <lineage>
        <taxon>Bacteria</taxon>
        <taxon>Bacillati</taxon>
        <taxon>Actinomycetota</taxon>
        <taxon>Actinomycetes</taxon>
        <taxon>Bifidobacteriales</taxon>
        <taxon>Bifidobacteriaceae</taxon>
        <taxon>Bifidobacterium</taxon>
    </lineage>
</organism>
<name>C0BTZ5_BIFPS</name>
<proteinExistence type="predicted"/>
<reference evidence="1 2" key="1">
    <citation type="submission" date="2009-02" db="EMBL/GenBank/DDBJ databases">
        <title>Draft genome sequence of Bifidobacterium pseudocatenulatum (DSM 20438).</title>
        <authorList>
            <person name="Sudarsanam P."/>
            <person name="Ley R."/>
            <person name="Guruge J."/>
            <person name="Turnbaugh P.J."/>
            <person name="Mahowald M."/>
            <person name="Liep D."/>
            <person name="Gordon J."/>
        </authorList>
    </citation>
    <scope>NUCLEOTIDE SEQUENCE [LARGE SCALE GENOMIC DNA]</scope>
    <source>
        <strain evidence="1 2">DSM 20438</strain>
    </source>
</reference>
<accession>C0BTZ5</accession>